<dbReference type="AlphaFoldDB" id="A0AAW2HY16"/>
<sequence length="416" mass="49083">MRRSRSRSPFRRSQSPCYRKRFSPPRRHSLGRSKRDDCNSNTVGRNINRSPKRDRMLSTNRNRSPPRQSSRERRRYISDTKPISRIKRSSSSRQIRDRSRERFCSEEKYDVVKPSYSGPEKDIVIDRDDLKKIVVNIQGVTTGNDNLRRDIVNPEEIRVVRREGEGSRPIFDREDILINSRGCEDYEVQGRRRFSPSPARSGRRRSSEERFRRRSYSNQVRSPRRREYNRERDDRSRYRSSRRNRSERRGPSVERIERYDDSQRHSRRGRSAGRPSRRGPGSSRGPSDDYAGEEYPPDEQEYYEVEYDEHLAPHPVQPFAAGALPVEREYPPPVNIIRRMRHPIPPVQPAPPFVFRRPPFLPRPRVVIYDSRPMIRVAAPIIPIKHPFIPVRCPPIIPIRPQLVKRARHPAPPAPV</sequence>
<reference evidence="3" key="1">
    <citation type="journal article" date="2024" name="Gigascience">
        <title>Chromosome-level genome of the poultry shaft louse Menopon gallinae provides insight into the host-switching and adaptive evolution of parasitic lice.</title>
        <authorList>
            <person name="Xu Y."/>
            <person name="Ma L."/>
            <person name="Liu S."/>
            <person name="Liang Y."/>
            <person name="Liu Q."/>
            <person name="He Z."/>
            <person name="Tian L."/>
            <person name="Duan Y."/>
            <person name="Cai W."/>
            <person name="Li H."/>
            <person name="Song F."/>
        </authorList>
    </citation>
    <scope>NUCLEOTIDE SEQUENCE</scope>
    <source>
        <strain evidence="3">Cailab_2023a</strain>
    </source>
</reference>
<feature type="compositionally biased region" description="Basic residues" evidence="1">
    <location>
        <begin position="265"/>
        <end position="277"/>
    </location>
</feature>
<gene>
    <name evidence="3" type="ORF">PYX00_002927</name>
</gene>
<feature type="compositionally biased region" description="Basic and acidic residues" evidence="1">
    <location>
        <begin position="69"/>
        <end position="78"/>
    </location>
</feature>
<feature type="domain" description="Complementary sex determination N-terminal" evidence="2">
    <location>
        <begin position="52"/>
        <end position="162"/>
    </location>
</feature>
<protein>
    <recommendedName>
        <fullName evidence="2">Complementary sex determination N-terminal domain-containing protein</fullName>
    </recommendedName>
</protein>
<dbReference type="EMBL" id="JARGDH010000002">
    <property type="protein sequence ID" value="KAL0274902.1"/>
    <property type="molecule type" value="Genomic_DNA"/>
</dbReference>
<feature type="region of interest" description="Disordered" evidence="1">
    <location>
        <begin position="188"/>
        <end position="295"/>
    </location>
</feature>
<accession>A0AAW2HY16</accession>
<evidence type="ECO:0000256" key="1">
    <source>
        <dbReference type="SAM" id="MobiDB-lite"/>
    </source>
</evidence>
<feature type="compositionally biased region" description="Low complexity" evidence="1">
    <location>
        <begin position="58"/>
        <end position="68"/>
    </location>
</feature>
<feature type="compositionally biased region" description="Basic and acidic residues" evidence="1">
    <location>
        <begin position="247"/>
        <end position="264"/>
    </location>
</feature>
<organism evidence="3">
    <name type="scientific">Menopon gallinae</name>
    <name type="common">poultry shaft louse</name>
    <dbReference type="NCBI Taxonomy" id="328185"/>
    <lineage>
        <taxon>Eukaryota</taxon>
        <taxon>Metazoa</taxon>
        <taxon>Ecdysozoa</taxon>
        <taxon>Arthropoda</taxon>
        <taxon>Hexapoda</taxon>
        <taxon>Insecta</taxon>
        <taxon>Pterygota</taxon>
        <taxon>Neoptera</taxon>
        <taxon>Paraneoptera</taxon>
        <taxon>Psocodea</taxon>
        <taxon>Troctomorpha</taxon>
        <taxon>Phthiraptera</taxon>
        <taxon>Amblycera</taxon>
        <taxon>Menoponidae</taxon>
        <taxon>Menopon</taxon>
    </lineage>
</organism>
<feature type="compositionally biased region" description="Polar residues" evidence="1">
    <location>
        <begin position="39"/>
        <end position="49"/>
    </location>
</feature>
<name>A0AAW2HY16_9NEOP</name>
<feature type="compositionally biased region" description="Basic residues" evidence="1">
    <location>
        <begin position="18"/>
        <end position="32"/>
    </location>
</feature>
<evidence type="ECO:0000313" key="3">
    <source>
        <dbReference type="EMBL" id="KAL0274902.1"/>
    </source>
</evidence>
<proteinExistence type="predicted"/>
<comment type="caution">
    <text evidence="3">The sequence shown here is derived from an EMBL/GenBank/DDBJ whole genome shotgun (WGS) entry which is preliminary data.</text>
</comment>
<evidence type="ECO:0000259" key="2">
    <source>
        <dbReference type="Pfam" id="PF12278"/>
    </source>
</evidence>
<feature type="compositionally biased region" description="Basic and acidic residues" evidence="1">
    <location>
        <begin position="225"/>
        <end position="237"/>
    </location>
</feature>
<dbReference type="InterPro" id="IPR022063">
    <property type="entry name" value="Sex_determin_N"/>
</dbReference>
<dbReference type="Pfam" id="PF12278">
    <property type="entry name" value="SDP_N"/>
    <property type="match status" value="1"/>
</dbReference>
<feature type="region of interest" description="Disordered" evidence="1">
    <location>
        <begin position="1"/>
        <end position="100"/>
    </location>
</feature>
<feature type="compositionally biased region" description="Basic residues" evidence="1">
    <location>
        <begin position="1"/>
        <end position="10"/>
    </location>
</feature>